<name>A0A261RF81_9BORD</name>
<protein>
    <submittedName>
        <fullName evidence="1">Uncharacterized protein</fullName>
    </submittedName>
</protein>
<gene>
    <name evidence="1" type="ORF">CAL26_09120</name>
</gene>
<dbReference type="EMBL" id="NEVJ01000002">
    <property type="protein sequence ID" value="OZI23591.1"/>
    <property type="molecule type" value="Genomic_DNA"/>
</dbReference>
<dbReference type="RefSeq" id="WP_094846565.1">
    <property type="nucleotide sequence ID" value="NZ_NEVJ01000002.1"/>
</dbReference>
<accession>A0A261RF81</accession>
<evidence type="ECO:0000313" key="1">
    <source>
        <dbReference type="EMBL" id="OZI23591.1"/>
    </source>
</evidence>
<evidence type="ECO:0000313" key="2">
    <source>
        <dbReference type="Proteomes" id="UP000216857"/>
    </source>
</evidence>
<sequence length="77" mass="8609">MLEGTYRSESGRDIEYQVEFTIEGSNIVWKGRARLHCTVWTDIPGGVDKSFDPGFVAEEVHALMHAAIEDRLRGEAG</sequence>
<dbReference type="AlphaFoldDB" id="A0A261RF81"/>
<organism evidence="1 2">
    <name type="scientific">Bordetella genomosp. 9</name>
    <dbReference type="NCBI Taxonomy" id="1416803"/>
    <lineage>
        <taxon>Bacteria</taxon>
        <taxon>Pseudomonadati</taxon>
        <taxon>Pseudomonadota</taxon>
        <taxon>Betaproteobacteria</taxon>
        <taxon>Burkholderiales</taxon>
        <taxon>Alcaligenaceae</taxon>
        <taxon>Bordetella</taxon>
    </lineage>
</organism>
<dbReference type="Proteomes" id="UP000216857">
    <property type="component" value="Unassembled WGS sequence"/>
</dbReference>
<keyword evidence="2" id="KW-1185">Reference proteome</keyword>
<reference evidence="1" key="1">
    <citation type="submission" date="2017-05" db="EMBL/GenBank/DDBJ databases">
        <title>Complete and WGS of Bordetella genogroups.</title>
        <authorList>
            <person name="Spilker T."/>
            <person name="Lipuma J."/>
        </authorList>
    </citation>
    <scope>NUCLEOTIDE SEQUENCE</scope>
    <source>
        <strain evidence="1">AU21707</strain>
    </source>
</reference>
<comment type="caution">
    <text evidence="1">The sequence shown here is derived from an EMBL/GenBank/DDBJ whole genome shotgun (WGS) entry which is preliminary data.</text>
</comment>
<proteinExistence type="predicted"/>